<reference evidence="3 4" key="1">
    <citation type="journal article" date="2016" name="Nat. Commun.">
        <title>Thousands of microbial genomes shed light on interconnected biogeochemical processes in an aquifer system.</title>
        <authorList>
            <person name="Anantharaman K."/>
            <person name="Brown C.T."/>
            <person name="Hug L.A."/>
            <person name="Sharon I."/>
            <person name="Castelle C.J."/>
            <person name="Probst A.J."/>
            <person name="Thomas B.C."/>
            <person name="Singh A."/>
            <person name="Wilkins M.J."/>
            <person name="Karaoz U."/>
            <person name="Brodie E.L."/>
            <person name="Williams K.H."/>
            <person name="Hubbard S.S."/>
            <person name="Banfield J.F."/>
        </authorList>
    </citation>
    <scope>NUCLEOTIDE SEQUENCE [LARGE SCALE GENOMIC DNA]</scope>
</reference>
<dbReference type="PANTHER" id="PTHR33175:SF5">
    <property type="entry name" value="INTEGRATION HOST FACTOR SUBUNIT BETA"/>
    <property type="match status" value="1"/>
</dbReference>
<accession>A0A1F7RZP8</accession>
<evidence type="ECO:0000313" key="4">
    <source>
        <dbReference type="Proteomes" id="UP000178435"/>
    </source>
</evidence>
<dbReference type="InterPro" id="IPR000119">
    <property type="entry name" value="Hist_DNA-bd"/>
</dbReference>
<evidence type="ECO:0000256" key="1">
    <source>
        <dbReference type="ARBA" id="ARBA00023125"/>
    </source>
</evidence>
<dbReference type="PANTHER" id="PTHR33175">
    <property type="entry name" value="DNA-BINDING PROTEIN HU"/>
    <property type="match status" value="1"/>
</dbReference>
<dbReference type="AlphaFoldDB" id="A0A1F7RZP8"/>
<dbReference type="Gene3D" id="4.10.520.10">
    <property type="entry name" value="IHF-like DNA-binding proteins"/>
    <property type="match status" value="1"/>
</dbReference>
<dbReference type="GO" id="GO:0005829">
    <property type="term" value="C:cytosol"/>
    <property type="evidence" value="ECO:0007669"/>
    <property type="project" value="TreeGrafter"/>
</dbReference>
<keyword evidence="1" id="KW-0238">DNA-binding</keyword>
<dbReference type="InterPro" id="IPR010992">
    <property type="entry name" value="IHF-like_DNA-bd_dom_sf"/>
</dbReference>
<dbReference type="EMBL" id="MGDF01000021">
    <property type="protein sequence ID" value="OGL47045.1"/>
    <property type="molecule type" value="Genomic_DNA"/>
</dbReference>
<gene>
    <name evidence="3" type="ORF">A2149_01635</name>
</gene>
<dbReference type="Pfam" id="PF00216">
    <property type="entry name" value="Bac_DNA_binding"/>
    <property type="match status" value="1"/>
</dbReference>
<dbReference type="PRINTS" id="PR01727">
    <property type="entry name" value="DNABINDINGHU"/>
</dbReference>
<dbReference type="PROSITE" id="PS00045">
    <property type="entry name" value="HISTONE_LIKE"/>
    <property type="match status" value="1"/>
</dbReference>
<evidence type="ECO:0000313" key="3">
    <source>
        <dbReference type="EMBL" id="OGL47045.1"/>
    </source>
</evidence>
<dbReference type="Proteomes" id="UP000178435">
    <property type="component" value="Unassembled WGS sequence"/>
</dbReference>
<name>A0A1F7RZP8_9BACT</name>
<comment type="caution">
    <text evidence="3">The sequence shown here is derived from an EMBL/GenBank/DDBJ whole genome shotgun (WGS) entry which is preliminary data.</text>
</comment>
<sequence length="93" mass="10621">MTKTDLIEKVSEKVSFLNKKQTDKVVNRIFDNIRTALAKGDKVEIRGFGSFTIRNRDPREGRNPLTGEKVSVPAKKVPFFRAGKELKKMVDKK</sequence>
<dbReference type="InterPro" id="IPR020816">
    <property type="entry name" value="Histone-like_DNA-bd_CS"/>
</dbReference>
<proteinExistence type="inferred from homology"/>
<protein>
    <submittedName>
        <fullName evidence="3">Integration host factor subunit beta</fullName>
    </submittedName>
</protein>
<comment type="similarity">
    <text evidence="2">Belongs to the bacterial histone-like protein family.</text>
</comment>
<dbReference type="NCBIfam" id="NF001222">
    <property type="entry name" value="PRK00199.1"/>
    <property type="match status" value="1"/>
</dbReference>
<evidence type="ECO:0000256" key="2">
    <source>
        <dbReference type="RuleBase" id="RU003939"/>
    </source>
</evidence>
<dbReference type="GO" id="GO:0030527">
    <property type="term" value="F:structural constituent of chromatin"/>
    <property type="evidence" value="ECO:0007669"/>
    <property type="project" value="InterPro"/>
</dbReference>
<dbReference type="GO" id="GO:0003677">
    <property type="term" value="F:DNA binding"/>
    <property type="evidence" value="ECO:0007669"/>
    <property type="project" value="UniProtKB-KW"/>
</dbReference>
<dbReference type="SMART" id="SM00411">
    <property type="entry name" value="BHL"/>
    <property type="match status" value="1"/>
</dbReference>
<dbReference type="SUPFAM" id="SSF47729">
    <property type="entry name" value="IHF-like DNA-binding proteins"/>
    <property type="match status" value="1"/>
</dbReference>
<organism evidence="3 4">
    <name type="scientific">Candidatus Schekmanbacteria bacterium RBG_16_38_11</name>
    <dbReference type="NCBI Taxonomy" id="1817880"/>
    <lineage>
        <taxon>Bacteria</taxon>
        <taxon>Candidatus Schekmaniibacteriota</taxon>
    </lineage>
</organism>
<dbReference type="CDD" id="cd13836">
    <property type="entry name" value="IHF_B"/>
    <property type="match status" value="1"/>
</dbReference>